<dbReference type="CDD" id="cd03124">
    <property type="entry name" value="alpha_CA_prokaryotic_like"/>
    <property type="match status" value="1"/>
</dbReference>
<dbReference type="GO" id="GO:0008270">
    <property type="term" value="F:zinc ion binding"/>
    <property type="evidence" value="ECO:0007669"/>
    <property type="project" value="InterPro"/>
</dbReference>
<proteinExistence type="inferred from homology"/>
<gene>
    <name evidence="9" type="ORF">PLUA15_20004</name>
</gene>
<dbReference type="PANTHER" id="PTHR18952">
    <property type="entry name" value="CARBONIC ANHYDRASE"/>
    <property type="match status" value="1"/>
</dbReference>
<dbReference type="PROSITE" id="PS51144">
    <property type="entry name" value="ALPHA_CA_2"/>
    <property type="match status" value="1"/>
</dbReference>
<evidence type="ECO:0000256" key="5">
    <source>
        <dbReference type="ARBA" id="ARBA00023239"/>
    </source>
</evidence>
<protein>
    <recommendedName>
        <fullName evidence="2">carbonic anhydrase</fullName>
        <ecNumber evidence="2">4.2.1.1</ecNumber>
    </recommendedName>
</protein>
<comment type="catalytic activity">
    <reaction evidence="6">
        <text>hydrogencarbonate + H(+) = CO2 + H2O</text>
        <dbReference type="Rhea" id="RHEA:10748"/>
        <dbReference type="ChEBI" id="CHEBI:15377"/>
        <dbReference type="ChEBI" id="CHEBI:15378"/>
        <dbReference type="ChEBI" id="CHEBI:16526"/>
        <dbReference type="ChEBI" id="CHEBI:17544"/>
        <dbReference type="EC" id="4.2.1.1"/>
    </reaction>
</comment>
<evidence type="ECO:0000256" key="2">
    <source>
        <dbReference type="ARBA" id="ARBA00012925"/>
    </source>
</evidence>
<keyword evidence="5" id="KW-0456">Lyase</keyword>
<dbReference type="InterPro" id="IPR001148">
    <property type="entry name" value="CA_dom"/>
</dbReference>
<feature type="chain" id="PRO_5043746461" description="carbonic anhydrase" evidence="7">
    <location>
        <begin position="33"/>
        <end position="257"/>
    </location>
</feature>
<dbReference type="RefSeq" id="WP_097191606.1">
    <property type="nucleotide sequence ID" value="NZ_OBKZ01000012.1"/>
</dbReference>
<feature type="signal peptide" evidence="7">
    <location>
        <begin position="1"/>
        <end position="32"/>
    </location>
</feature>
<comment type="caution">
    <text evidence="9">The sequence shown here is derived from an EMBL/GenBank/DDBJ whole genome shotgun (WGS) entry which is preliminary data.</text>
</comment>
<evidence type="ECO:0000313" key="10">
    <source>
        <dbReference type="Proteomes" id="UP000219564"/>
    </source>
</evidence>
<dbReference type="EMBL" id="OBKZ01000012">
    <property type="protein sequence ID" value="SOB51168.1"/>
    <property type="molecule type" value="Genomic_DNA"/>
</dbReference>
<dbReference type="SMART" id="SM01057">
    <property type="entry name" value="Carb_anhydrase"/>
    <property type="match status" value="1"/>
</dbReference>
<evidence type="ECO:0000256" key="4">
    <source>
        <dbReference type="ARBA" id="ARBA00022833"/>
    </source>
</evidence>
<evidence type="ECO:0000313" key="9">
    <source>
        <dbReference type="EMBL" id="SOB51168.1"/>
    </source>
</evidence>
<evidence type="ECO:0000256" key="6">
    <source>
        <dbReference type="ARBA" id="ARBA00048348"/>
    </source>
</evidence>
<dbReference type="PANTHER" id="PTHR18952:SF265">
    <property type="entry name" value="CARBONIC ANHYDRASE"/>
    <property type="match status" value="1"/>
</dbReference>
<dbReference type="EC" id="4.2.1.1" evidence="2"/>
<keyword evidence="4" id="KW-0862">Zinc</keyword>
<feature type="domain" description="Alpha-carbonic anhydrase" evidence="8">
    <location>
        <begin position="36"/>
        <end position="257"/>
    </location>
</feature>
<dbReference type="Gene3D" id="3.10.200.10">
    <property type="entry name" value="Alpha carbonic anhydrase"/>
    <property type="match status" value="1"/>
</dbReference>
<evidence type="ECO:0000259" key="8">
    <source>
        <dbReference type="PROSITE" id="PS51144"/>
    </source>
</evidence>
<dbReference type="InterPro" id="IPR036398">
    <property type="entry name" value="CA_dom_sf"/>
</dbReference>
<dbReference type="AlphaFoldDB" id="A0AAX2H5S8"/>
<keyword evidence="3" id="KW-0479">Metal-binding</keyword>
<evidence type="ECO:0000256" key="7">
    <source>
        <dbReference type="SAM" id="SignalP"/>
    </source>
</evidence>
<organism evidence="9 10">
    <name type="scientific">Pseudomonas lundensis</name>
    <dbReference type="NCBI Taxonomy" id="86185"/>
    <lineage>
        <taxon>Bacteria</taxon>
        <taxon>Pseudomonadati</taxon>
        <taxon>Pseudomonadota</taxon>
        <taxon>Gammaproteobacteria</taxon>
        <taxon>Pseudomonadales</taxon>
        <taxon>Pseudomonadaceae</taxon>
        <taxon>Pseudomonas</taxon>
    </lineage>
</organism>
<evidence type="ECO:0000256" key="1">
    <source>
        <dbReference type="ARBA" id="ARBA00010718"/>
    </source>
</evidence>
<dbReference type="GO" id="GO:0004089">
    <property type="term" value="F:carbonate dehydratase activity"/>
    <property type="evidence" value="ECO:0007669"/>
    <property type="project" value="UniProtKB-EC"/>
</dbReference>
<dbReference type="InterPro" id="IPR023561">
    <property type="entry name" value="Carbonic_anhydrase_a-class"/>
</dbReference>
<comment type="similarity">
    <text evidence="1">Belongs to the alpha-carbonic anhydrase family.</text>
</comment>
<keyword evidence="7" id="KW-0732">Signal</keyword>
<sequence>MHLVLKRSAIKHHRLAATLLLMALMVYHSALADEEAPWRYNAPSRAEHLATLDPKYALCSAGEQQSPINIEHAVLADLPPLQVRYFRGPATVRHNGHTLEVRTDLKGELRLGNKVYEFEQLHFHTPSGEQIQGQIYPLSAHLVHRDKKGTLAVIAIQFKKGKENSSLAQLLGVMPRHKGDAYVLGQLNVERFMPAQRHYYTYRAGLPVPPCTEKVRWHILKTPVEVSEEQIVAFQLMFPVDPRPVQPVIKHTVRVSG</sequence>
<dbReference type="InterPro" id="IPR041891">
    <property type="entry name" value="Alpha_CA_prokaryot-like"/>
</dbReference>
<dbReference type="Pfam" id="PF00194">
    <property type="entry name" value="Carb_anhydrase"/>
    <property type="match status" value="1"/>
</dbReference>
<reference evidence="9 10" key="1">
    <citation type="submission" date="2017-08" db="EMBL/GenBank/DDBJ databases">
        <authorList>
            <person name="Chaillou S."/>
        </authorList>
    </citation>
    <scope>NUCLEOTIDE SEQUENCE [LARGE SCALE GENOMIC DNA]</scope>
    <source>
        <strain evidence="9 10">MFPA15A1205</strain>
    </source>
</reference>
<dbReference type="Proteomes" id="UP000219564">
    <property type="component" value="Unassembled WGS sequence"/>
</dbReference>
<evidence type="ECO:0000256" key="3">
    <source>
        <dbReference type="ARBA" id="ARBA00022723"/>
    </source>
</evidence>
<accession>A0AAX2H5S8</accession>
<name>A0AAX2H5S8_9PSED</name>
<dbReference type="SUPFAM" id="SSF51069">
    <property type="entry name" value="Carbonic anhydrase"/>
    <property type="match status" value="1"/>
</dbReference>